<dbReference type="Pfam" id="PF00394">
    <property type="entry name" value="Cu-oxidase"/>
    <property type="match status" value="1"/>
</dbReference>
<keyword evidence="8" id="KW-0472">Membrane</keyword>
<dbReference type="CDD" id="cd13899">
    <property type="entry name" value="CuRO_3_Fet3p"/>
    <property type="match status" value="1"/>
</dbReference>
<evidence type="ECO:0000259" key="11">
    <source>
        <dbReference type="Pfam" id="PF07731"/>
    </source>
</evidence>
<dbReference type="Proteomes" id="UP001498771">
    <property type="component" value="Unassembled WGS sequence"/>
</dbReference>
<evidence type="ECO:0000256" key="7">
    <source>
        <dbReference type="ARBA" id="ARBA00023008"/>
    </source>
</evidence>
<dbReference type="Pfam" id="PF07731">
    <property type="entry name" value="Cu-oxidase_2"/>
    <property type="match status" value="1"/>
</dbReference>
<keyword evidence="7" id="KW-0186">Copper</keyword>
<keyword evidence="3" id="KW-0408">Iron</keyword>
<feature type="chain" id="PRO_5045559032" evidence="9">
    <location>
        <begin position="20"/>
        <end position="602"/>
    </location>
</feature>
<keyword evidence="3" id="KW-0406">Ion transport</keyword>
<dbReference type="InterPro" id="IPR033138">
    <property type="entry name" value="Cu_oxidase_CS"/>
</dbReference>
<keyword evidence="3" id="KW-0410">Iron transport</keyword>
<dbReference type="InterPro" id="IPR044130">
    <property type="entry name" value="CuRO_2_Fet3-like"/>
</dbReference>
<dbReference type="InterPro" id="IPR002355">
    <property type="entry name" value="Cu_oxidase_Cu_BS"/>
</dbReference>
<dbReference type="SUPFAM" id="SSF49503">
    <property type="entry name" value="Cupredoxins"/>
    <property type="match status" value="3"/>
</dbReference>
<evidence type="ECO:0000256" key="3">
    <source>
        <dbReference type="ARBA" id="ARBA00022496"/>
    </source>
</evidence>
<evidence type="ECO:0000313" key="13">
    <source>
        <dbReference type="EMBL" id="KAK7204384.1"/>
    </source>
</evidence>
<dbReference type="InterPro" id="IPR011706">
    <property type="entry name" value="Cu-oxidase_C"/>
</dbReference>
<evidence type="ECO:0000259" key="10">
    <source>
        <dbReference type="Pfam" id="PF00394"/>
    </source>
</evidence>
<evidence type="ECO:0000256" key="9">
    <source>
        <dbReference type="SAM" id="SignalP"/>
    </source>
</evidence>
<comment type="cofactor">
    <cofactor evidence="1">
        <name>Cu cation</name>
        <dbReference type="ChEBI" id="CHEBI:23378"/>
    </cofactor>
</comment>
<comment type="similarity">
    <text evidence="2">Belongs to the multicopper oxidase family.</text>
</comment>
<evidence type="ECO:0000256" key="1">
    <source>
        <dbReference type="ARBA" id="ARBA00001935"/>
    </source>
</evidence>
<organism evidence="13 14">
    <name type="scientific">Myxozyma melibiosi</name>
    <dbReference type="NCBI Taxonomy" id="54550"/>
    <lineage>
        <taxon>Eukaryota</taxon>
        <taxon>Fungi</taxon>
        <taxon>Dikarya</taxon>
        <taxon>Ascomycota</taxon>
        <taxon>Saccharomycotina</taxon>
        <taxon>Lipomycetes</taxon>
        <taxon>Lipomycetales</taxon>
        <taxon>Lipomycetaceae</taxon>
        <taxon>Myxozyma</taxon>
    </lineage>
</organism>
<feature type="domain" description="Plastocyanin-like" evidence="12">
    <location>
        <begin position="28"/>
        <end position="143"/>
    </location>
</feature>
<proteinExistence type="inferred from homology"/>
<feature type="transmembrane region" description="Helical" evidence="8">
    <location>
        <begin position="553"/>
        <end position="573"/>
    </location>
</feature>
<keyword evidence="8" id="KW-1133">Transmembrane helix</keyword>
<dbReference type="CDD" id="cd13877">
    <property type="entry name" value="CuRO_2_Fet3p_like"/>
    <property type="match status" value="1"/>
</dbReference>
<accession>A0ABR1F3H1</accession>
<feature type="signal peptide" evidence="9">
    <location>
        <begin position="1"/>
        <end position="19"/>
    </location>
</feature>
<keyword evidence="3" id="KW-0813">Transport</keyword>
<dbReference type="InterPro" id="IPR011707">
    <property type="entry name" value="Cu-oxidase-like_N"/>
</dbReference>
<dbReference type="PROSITE" id="PS00079">
    <property type="entry name" value="MULTICOPPER_OXIDASE1"/>
    <property type="match status" value="1"/>
</dbReference>
<evidence type="ECO:0000259" key="12">
    <source>
        <dbReference type="Pfam" id="PF07732"/>
    </source>
</evidence>
<gene>
    <name evidence="13" type="ORF">BZA70DRAFT_258645</name>
</gene>
<dbReference type="InterPro" id="IPR001117">
    <property type="entry name" value="Cu-oxidase_2nd"/>
</dbReference>
<keyword evidence="4" id="KW-0479">Metal-binding</keyword>
<name>A0ABR1F3H1_9ASCO</name>
<reference evidence="13 14" key="1">
    <citation type="submission" date="2024-03" db="EMBL/GenBank/DDBJ databases">
        <title>Genome-scale model development and genomic sequencing of the oleaginous clade Lipomyces.</title>
        <authorList>
            <consortium name="Lawrence Berkeley National Laboratory"/>
            <person name="Czajka J.J."/>
            <person name="Han Y."/>
            <person name="Kim J."/>
            <person name="Mondo S.J."/>
            <person name="Hofstad B.A."/>
            <person name="Robles A."/>
            <person name="Haridas S."/>
            <person name="Riley R."/>
            <person name="LaButti K."/>
            <person name="Pangilinan J."/>
            <person name="Andreopoulos W."/>
            <person name="Lipzen A."/>
            <person name="Yan J."/>
            <person name="Wang M."/>
            <person name="Ng V."/>
            <person name="Grigoriev I.V."/>
            <person name="Spatafora J.W."/>
            <person name="Magnuson J.K."/>
            <person name="Baker S.E."/>
            <person name="Pomraning K.R."/>
        </authorList>
    </citation>
    <scope>NUCLEOTIDE SEQUENCE [LARGE SCALE GENOMIC DNA]</scope>
    <source>
        <strain evidence="13 14">Phaff 52-87</strain>
    </source>
</reference>
<protein>
    <submittedName>
        <fullName evidence="13">Iron transport multicopper oxidase</fullName>
    </submittedName>
</protein>
<dbReference type="PANTHER" id="PTHR11709:SF361">
    <property type="entry name" value="IRON TRANSPORT MULTICOPPER OXIDASE FET3"/>
    <property type="match status" value="1"/>
</dbReference>
<dbReference type="GeneID" id="90036357"/>
<dbReference type="PROSITE" id="PS00080">
    <property type="entry name" value="MULTICOPPER_OXIDASE2"/>
    <property type="match status" value="1"/>
</dbReference>
<sequence>MRLSTILLGAATAAASVAAKTVQYDWVVSTVTANPDDLYERDVVGVNGAWPPPPIVVEKGDRLIVNMTNKLDQPASIHFHGMYQNGTNEMDGPVFVTQCPVPSGSNFIYNFTVDQVGSYWYHSHYKAQYVNGFRGPLIVKDPDEPWDYDEDVYLTLSDWYHDDAFYLVKNEFLTLRNPTGAEPIPDAGLMNDTQNVKWKVEPNTTYKLRIINIGGFVSQYIWFEGHDFEIVEVDGIYVENQKASMLYVTVAQRYTILLTTKNTTDENFPFMISFDLNMLDNLPDTLQYNTTGWLTYDEDADFPDAAVIDEFDFYDDFYLVPLEKEEPWEADTTITATVIMDNLGDGANYAFFSNETYVAPKVPTLMTVMSAPENESTNAWIYGSNTNAHVLEYGDVVEIVLNNGDTGTHPFHLHGHAFQVIERSNASDSDDDFITYDASNPGIINEYPMRRDTLYLRPNGYFVIRFKANNPGVWFFHCHIEWHLEQGLAMTLIEAPTEIRERITIPDDHWAACKAGGYSYEGNAAANTENYFDLTGEAVQPDPLPAGFTARGIVAMVFSCVSAFLGMGFITWYGMSELKTTEHEVAQVMGEIPLDDESGESK</sequence>
<dbReference type="InterPro" id="IPR045087">
    <property type="entry name" value="Cu-oxidase_fam"/>
</dbReference>
<evidence type="ECO:0000256" key="6">
    <source>
        <dbReference type="ARBA" id="ARBA00023002"/>
    </source>
</evidence>
<evidence type="ECO:0000313" key="14">
    <source>
        <dbReference type="Proteomes" id="UP001498771"/>
    </source>
</evidence>
<keyword evidence="6" id="KW-0560">Oxidoreductase</keyword>
<keyword evidence="5 9" id="KW-0732">Signal</keyword>
<dbReference type="Gene3D" id="2.60.40.420">
    <property type="entry name" value="Cupredoxins - blue copper proteins"/>
    <property type="match status" value="3"/>
</dbReference>
<dbReference type="RefSeq" id="XP_064767417.1">
    <property type="nucleotide sequence ID" value="XM_064910845.1"/>
</dbReference>
<dbReference type="EMBL" id="JBBJBU010000008">
    <property type="protein sequence ID" value="KAK7204384.1"/>
    <property type="molecule type" value="Genomic_DNA"/>
</dbReference>
<dbReference type="PANTHER" id="PTHR11709">
    <property type="entry name" value="MULTI-COPPER OXIDASE"/>
    <property type="match status" value="1"/>
</dbReference>
<keyword evidence="8" id="KW-0812">Transmembrane</keyword>
<feature type="domain" description="Plastocyanin-like" evidence="11">
    <location>
        <begin position="357"/>
        <end position="497"/>
    </location>
</feature>
<evidence type="ECO:0000256" key="5">
    <source>
        <dbReference type="ARBA" id="ARBA00022729"/>
    </source>
</evidence>
<dbReference type="CDD" id="cd13851">
    <property type="entry name" value="CuRO_1_Fet3p"/>
    <property type="match status" value="1"/>
</dbReference>
<evidence type="ECO:0000256" key="2">
    <source>
        <dbReference type="ARBA" id="ARBA00010609"/>
    </source>
</evidence>
<evidence type="ECO:0000256" key="8">
    <source>
        <dbReference type="SAM" id="Phobius"/>
    </source>
</evidence>
<dbReference type="InterPro" id="IPR008972">
    <property type="entry name" value="Cupredoxin"/>
</dbReference>
<keyword evidence="14" id="KW-1185">Reference proteome</keyword>
<evidence type="ECO:0000256" key="4">
    <source>
        <dbReference type="ARBA" id="ARBA00022723"/>
    </source>
</evidence>
<feature type="domain" description="Plastocyanin-like" evidence="10">
    <location>
        <begin position="150"/>
        <end position="298"/>
    </location>
</feature>
<comment type="caution">
    <text evidence="13">The sequence shown here is derived from an EMBL/GenBank/DDBJ whole genome shotgun (WGS) entry which is preliminary data.</text>
</comment>
<dbReference type="Pfam" id="PF07732">
    <property type="entry name" value="Cu-oxidase_3"/>
    <property type="match status" value="1"/>
</dbReference>